<proteinExistence type="predicted"/>
<dbReference type="EMBL" id="UGOD01000001">
    <property type="protein sequence ID" value="STX52801.1"/>
    <property type="molecule type" value="Genomic_DNA"/>
</dbReference>
<dbReference type="GO" id="GO:0008235">
    <property type="term" value="F:metalloexopeptidase activity"/>
    <property type="evidence" value="ECO:0007669"/>
    <property type="project" value="InterPro"/>
</dbReference>
<dbReference type="InterPro" id="IPR045175">
    <property type="entry name" value="M28_fam"/>
</dbReference>
<keyword evidence="6" id="KW-0862">Zinc</keyword>
<protein>
    <submittedName>
        <fullName evidence="9">Aminopeptidase</fullName>
        <ecNumber evidence="9">3.4.11.10</ecNumber>
    </submittedName>
</protein>
<dbReference type="AlphaFoldDB" id="A0A378JQ10"/>
<dbReference type="InterPro" id="IPR007484">
    <property type="entry name" value="Peptidase_M28"/>
</dbReference>
<gene>
    <name evidence="9" type="ORF">NCTC13316_02926</name>
</gene>
<evidence type="ECO:0000256" key="5">
    <source>
        <dbReference type="ARBA" id="ARBA00022801"/>
    </source>
</evidence>
<evidence type="ECO:0000259" key="8">
    <source>
        <dbReference type="Pfam" id="PF04389"/>
    </source>
</evidence>
<feature type="signal peptide" evidence="7">
    <location>
        <begin position="1"/>
        <end position="31"/>
    </location>
</feature>
<dbReference type="EC" id="3.4.11.10" evidence="9"/>
<keyword evidence="5 9" id="KW-0378">Hydrolase</keyword>
<evidence type="ECO:0000313" key="9">
    <source>
        <dbReference type="EMBL" id="STX52801.1"/>
    </source>
</evidence>
<accession>A0A378JQ10</accession>
<evidence type="ECO:0000256" key="1">
    <source>
        <dbReference type="ARBA" id="ARBA00022438"/>
    </source>
</evidence>
<dbReference type="GO" id="GO:0046872">
    <property type="term" value="F:metal ion binding"/>
    <property type="evidence" value="ECO:0007669"/>
    <property type="project" value="UniProtKB-KW"/>
</dbReference>
<dbReference type="NCBIfam" id="NF045908">
    <property type="entry name" value="AminopepLapALeg"/>
    <property type="match status" value="1"/>
</dbReference>
<keyword evidence="1 9" id="KW-0031">Aminopeptidase</keyword>
<dbReference type="Pfam" id="PF04389">
    <property type="entry name" value="Peptidase_M28"/>
    <property type="match status" value="1"/>
</dbReference>
<evidence type="ECO:0000313" key="10">
    <source>
        <dbReference type="Proteomes" id="UP000254794"/>
    </source>
</evidence>
<feature type="domain" description="Peptidase M28" evidence="8">
    <location>
        <begin position="215"/>
        <end position="399"/>
    </location>
</feature>
<evidence type="ECO:0000256" key="7">
    <source>
        <dbReference type="SAM" id="SignalP"/>
    </source>
</evidence>
<keyword evidence="3" id="KW-0479">Metal-binding</keyword>
<name>A0A378JQ10_9GAMM</name>
<dbReference type="PANTHER" id="PTHR12147:SF56">
    <property type="entry name" value="AMINOPEPTIDASE YDR415C-RELATED"/>
    <property type="match status" value="1"/>
</dbReference>
<dbReference type="Gene3D" id="3.40.630.10">
    <property type="entry name" value="Zn peptidases"/>
    <property type="match status" value="1"/>
</dbReference>
<organism evidence="9 10">
    <name type="scientific">Legionella busanensis</name>
    <dbReference type="NCBI Taxonomy" id="190655"/>
    <lineage>
        <taxon>Bacteria</taxon>
        <taxon>Pseudomonadati</taxon>
        <taxon>Pseudomonadota</taxon>
        <taxon>Gammaproteobacteria</taxon>
        <taxon>Legionellales</taxon>
        <taxon>Legionellaceae</taxon>
        <taxon>Legionella</taxon>
    </lineage>
</organism>
<evidence type="ECO:0000256" key="4">
    <source>
        <dbReference type="ARBA" id="ARBA00022729"/>
    </source>
</evidence>
<reference evidence="9 10" key="1">
    <citation type="submission" date="2018-06" db="EMBL/GenBank/DDBJ databases">
        <authorList>
            <consortium name="Pathogen Informatics"/>
            <person name="Doyle S."/>
        </authorList>
    </citation>
    <scope>NUCLEOTIDE SEQUENCE [LARGE SCALE GENOMIC DNA]</scope>
    <source>
        <strain evidence="9 10">NCTC13316</strain>
    </source>
</reference>
<keyword evidence="10" id="KW-1185">Reference proteome</keyword>
<keyword evidence="2" id="KW-0645">Protease</keyword>
<evidence type="ECO:0000256" key="3">
    <source>
        <dbReference type="ARBA" id="ARBA00022723"/>
    </source>
</evidence>
<dbReference type="SUPFAM" id="SSF53187">
    <property type="entry name" value="Zn-dependent exopeptidases"/>
    <property type="match status" value="1"/>
</dbReference>
<feature type="chain" id="PRO_5016705959" evidence="7">
    <location>
        <begin position="32"/>
        <end position="407"/>
    </location>
</feature>
<evidence type="ECO:0000256" key="2">
    <source>
        <dbReference type="ARBA" id="ARBA00022670"/>
    </source>
</evidence>
<dbReference type="PANTHER" id="PTHR12147">
    <property type="entry name" value="METALLOPEPTIDASE M28 FAMILY MEMBER"/>
    <property type="match status" value="1"/>
</dbReference>
<keyword evidence="4 7" id="KW-0732">Signal</keyword>
<sequence length="407" mass="45248">MILTVKGAIMRSYSWMTLFSASFLLANPAIAQTSAKTEQLKVPQCLAAHLPSDYTVIAENNSFRIIDIPANDLEKIVLIADKVKCGRFTNITHRIQSTNKQGRQKQAQHLLVKSPKKTLLARQNAYPIQHQAEVSAAIGKVNVETIMATLTHLTSYENRSATKDTGVQTAKWLQAKFEELAKGAKRSDTETYFVKTGSYYKQPSLVTVLGKDIKAPAIVIGAHMDTLDGRMPGAGDDGSGSSSLMEVARVLLESSYEFKRPIYFIWYAAEERGLVGSQYVVEHFLDESIPVKAVMQLDMTGFRNDRNDPTMWVFKDYTDRALTNFVSELIQTYVGVPVAESYCGYGCSDHASWDDEGIPAAFPCETSFEDHNPYIHSSKDTMDRLTPEHMANFSKLGLAFAIELASE</sequence>
<dbReference type="GO" id="GO:0004177">
    <property type="term" value="F:aminopeptidase activity"/>
    <property type="evidence" value="ECO:0007669"/>
    <property type="project" value="UniProtKB-KW"/>
</dbReference>
<evidence type="ECO:0000256" key="6">
    <source>
        <dbReference type="ARBA" id="ARBA00022833"/>
    </source>
</evidence>
<dbReference type="GO" id="GO:0006508">
    <property type="term" value="P:proteolysis"/>
    <property type="evidence" value="ECO:0007669"/>
    <property type="project" value="UniProtKB-KW"/>
</dbReference>
<dbReference type="Proteomes" id="UP000254794">
    <property type="component" value="Unassembled WGS sequence"/>
</dbReference>